<reference evidence="2" key="1">
    <citation type="journal article" date="2019" name="Int. J. Syst. Evol. Microbiol.">
        <title>The Global Catalogue of Microorganisms (GCM) 10K type strain sequencing project: providing services to taxonomists for standard genome sequencing and annotation.</title>
        <authorList>
            <consortium name="The Broad Institute Genomics Platform"/>
            <consortium name="The Broad Institute Genome Sequencing Center for Infectious Disease"/>
            <person name="Wu L."/>
            <person name="Ma J."/>
        </authorList>
    </citation>
    <scope>NUCLEOTIDE SEQUENCE [LARGE SCALE GENOMIC DNA]</scope>
    <source>
        <strain evidence="2">CGMCC 1.16225</strain>
    </source>
</reference>
<keyword evidence="2" id="KW-1185">Reference proteome</keyword>
<proteinExistence type="predicted"/>
<evidence type="ECO:0000313" key="1">
    <source>
        <dbReference type="EMBL" id="MFD1983056.1"/>
    </source>
</evidence>
<organism evidence="1 2">
    <name type="scientific">Mesorhizobium newzealandense</name>
    <dbReference type="NCBI Taxonomy" id="1300302"/>
    <lineage>
        <taxon>Bacteria</taxon>
        <taxon>Pseudomonadati</taxon>
        <taxon>Pseudomonadota</taxon>
        <taxon>Alphaproteobacteria</taxon>
        <taxon>Hyphomicrobiales</taxon>
        <taxon>Phyllobacteriaceae</taxon>
        <taxon>Mesorhizobium</taxon>
    </lineage>
</organism>
<dbReference type="RefSeq" id="WP_379096845.1">
    <property type="nucleotide sequence ID" value="NZ_JBHUGZ010000007.1"/>
</dbReference>
<comment type="caution">
    <text evidence="1">The sequence shown here is derived from an EMBL/GenBank/DDBJ whole genome shotgun (WGS) entry which is preliminary data.</text>
</comment>
<evidence type="ECO:0000313" key="2">
    <source>
        <dbReference type="Proteomes" id="UP001597405"/>
    </source>
</evidence>
<name>A0ABW4U7L3_9HYPH</name>
<protein>
    <submittedName>
        <fullName evidence="1">Uncharacterized protein</fullName>
    </submittedName>
</protein>
<sequence length="63" mass="7292">MPGGYIYLPTGEFIPHLRVQHSRDWQFHGCIYQSEFLNLDQGSFRKGDTRCFFAPHTEIGAAF</sequence>
<gene>
    <name evidence="1" type="ORF">ACFSOZ_10265</name>
</gene>
<dbReference type="EMBL" id="JBHUGZ010000007">
    <property type="protein sequence ID" value="MFD1983056.1"/>
    <property type="molecule type" value="Genomic_DNA"/>
</dbReference>
<accession>A0ABW4U7L3</accession>
<dbReference type="Proteomes" id="UP001597405">
    <property type="component" value="Unassembled WGS sequence"/>
</dbReference>